<proteinExistence type="predicted"/>
<evidence type="ECO:0000313" key="2">
    <source>
        <dbReference type="EMBL" id="TPX32514.1"/>
    </source>
</evidence>
<evidence type="ECO:0000256" key="1">
    <source>
        <dbReference type="SAM" id="MobiDB-lite"/>
    </source>
</evidence>
<name>A0A507C353_9FUNG</name>
<sequence length="133" mass="14827">MTAKKDSKNNKSASGGVNATTLNLTWIDRIEREHKASKEHTTKWAEYQAALYPESGAKLQQMSLWNPASSISYKVEKTPRPFPTTQHIVGMSSRPAPPPAPKSRYHHPATEGMEIGWVYEGSKSVLSLESKLF</sequence>
<dbReference type="RefSeq" id="XP_031023701.1">
    <property type="nucleotide sequence ID" value="XM_031170316.1"/>
</dbReference>
<dbReference type="EMBL" id="QEAO01000029">
    <property type="protein sequence ID" value="TPX32514.1"/>
    <property type="molecule type" value="Genomic_DNA"/>
</dbReference>
<accession>A0A507C353</accession>
<reference evidence="2 3" key="1">
    <citation type="journal article" date="2019" name="Sci. Rep.">
        <title>Comparative genomics of chytrid fungi reveal insights into the obligate biotrophic and pathogenic lifestyle of Synchytrium endobioticum.</title>
        <authorList>
            <person name="van de Vossenberg B.T.L.H."/>
            <person name="Warris S."/>
            <person name="Nguyen H.D.T."/>
            <person name="van Gent-Pelzer M.P.E."/>
            <person name="Joly D.L."/>
            <person name="van de Geest H.C."/>
            <person name="Bonants P.J.M."/>
            <person name="Smith D.S."/>
            <person name="Levesque C.A."/>
            <person name="van der Lee T.A.J."/>
        </authorList>
    </citation>
    <scope>NUCLEOTIDE SEQUENCE [LARGE SCALE GENOMIC DNA]</scope>
    <source>
        <strain evidence="2 3">JEL517</strain>
    </source>
</reference>
<protein>
    <submittedName>
        <fullName evidence="2">Uncharacterized protein</fullName>
    </submittedName>
</protein>
<comment type="caution">
    <text evidence="2">The sequence shown here is derived from an EMBL/GenBank/DDBJ whole genome shotgun (WGS) entry which is preliminary data.</text>
</comment>
<dbReference type="AlphaFoldDB" id="A0A507C353"/>
<organism evidence="2 3">
    <name type="scientific">Synchytrium microbalum</name>
    <dbReference type="NCBI Taxonomy" id="1806994"/>
    <lineage>
        <taxon>Eukaryota</taxon>
        <taxon>Fungi</taxon>
        <taxon>Fungi incertae sedis</taxon>
        <taxon>Chytridiomycota</taxon>
        <taxon>Chytridiomycota incertae sedis</taxon>
        <taxon>Chytridiomycetes</taxon>
        <taxon>Synchytriales</taxon>
        <taxon>Synchytriaceae</taxon>
        <taxon>Synchytrium</taxon>
    </lineage>
</organism>
<dbReference type="GeneID" id="42005613"/>
<dbReference type="Proteomes" id="UP000319731">
    <property type="component" value="Unassembled WGS sequence"/>
</dbReference>
<dbReference type="OrthoDB" id="10460677at2759"/>
<feature type="region of interest" description="Disordered" evidence="1">
    <location>
        <begin position="85"/>
        <end position="107"/>
    </location>
</feature>
<gene>
    <name evidence="2" type="ORF">SmJEL517_g04388</name>
</gene>
<evidence type="ECO:0000313" key="3">
    <source>
        <dbReference type="Proteomes" id="UP000319731"/>
    </source>
</evidence>
<keyword evidence="3" id="KW-1185">Reference proteome</keyword>